<evidence type="ECO:0000313" key="2">
    <source>
        <dbReference type="EMBL" id="CAJ1938490.1"/>
    </source>
</evidence>
<feature type="non-terminal residue" evidence="2">
    <location>
        <position position="1"/>
    </location>
</feature>
<sequence length="52" mass="6188">VYFLVNLLFLFRLVRWVKSVPAEWGCSMGYRLLLSNPEFESRWSRIKLVNPG</sequence>
<reference evidence="2" key="1">
    <citation type="submission" date="2023-10" db="EMBL/GenBank/DDBJ databases">
        <authorList>
            <person name="Domelevo Entfellner J.-B."/>
        </authorList>
    </citation>
    <scope>NUCLEOTIDE SEQUENCE</scope>
</reference>
<keyword evidence="1" id="KW-0732">Signal</keyword>
<dbReference type="EMBL" id="OY731400">
    <property type="protein sequence ID" value="CAJ1938490.1"/>
    <property type="molecule type" value="Genomic_DNA"/>
</dbReference>
<name>A0AA86VHK9_9FABA</name>
<protein>
    <submittedName>
        <fullName evidence="2">Uncharacterized protein</fullName>
    </submittedName>
</protein>
<feature type="chain" id="PRO_5041651775" evidence="1">
    <location>
        <begin position="20"/>
        <end position="52"/>
    </location>
</feature>
<evidence type="ECO:0000256" key="1">
    <source>
        <dbReference type="SAM" id="SignalP"/>
    </source>
</evidence>
<dbReference type="Gramene" id="rna-AYBTSS11_LOCUS8605">
    <property type="protein sequence ID" value="CAJ1938490.1"/>
    <property type="gene ID" value="gene-AYBTSS11_LOCUS8605"/>
</dbReference>
<feature type="signal peptide" evidence="1">
    <location>
        <begin position="1"/>
        <end position="19"/>
    </location>
</feature>
<dbReference type="AlphaFoldDB" id="A0AA86VHK9"/>
<proteinExistence type="predicted"/>
<feature type="non-terminal residue" evidence="2">
    <location>
        <position position="52"/>
    </location>
</feature>
<gene>
    <name evidence="2" type="ORF">AYBTSS11_LOCUS8605</name>
</gene>
<accession>A0AA86VHK9</accession>
<keyword evidence="3" id="KW-1185">Reference proteome</keyword>
<organism evidence="2 3">
    <name type="scientific">Sphenostylis stenocarpa</name>
    <dbReference type="NCBI Taxonomy" id="92480"/>
    <lineage>
        <taxon>Eukaryota</taxon>
        <taxon>Viridiplantae</taxon>
        <taxon>Streptophyta</taxon>
        <taxon>Embryophyta</taxon>
        <taxon>Tracheophyta</taxon>
        <taxon>Spermatophyta</taxon>
        <taxon>Magnoliopsida</taxon>
        <taxon>eudicotyledons</taxon>
        <taxon>Gunneridae</taxon>
        <taxon>Pentapetalae</taxon>
        <taxon>rosids</taxon>
        <taxon>fabids</taxon>
        <taxon>Fabales</taxon>
        <taxon>Fabaceae</taxon>
        <taxon>Papilionoideae</taxon>
        <taxon>50 kb inversion clade</taxon>
        <taxon>NPAAA clade</taxon>
        <taxon>indigoferoid/millettioid clade</taxon>
        <taxon>Phaseoleae</taxon>
        <taxon>Sphenostylis</taxon>
    </lineage>
</organism>
<evidence type="ECO:0000313" key="3">
    <source>
        <dbReference type="Proteomes" id="UP001189624"/>
    </source>
</evidence>
<dbReference type="Proteomes" id="UP001189624">
    <property type="component" value="Chromosome 3"/>
</dbReference>